<dbReference type="KEGG" id="span:AWL63_15790"/>
<reference evidence="2 3" key="1">
    <citation type="submission" date="2016-01" db="EMBL/GenBank/DDBJ databases">
        <title>Complete genome and mega plasmid sequence of Sphingomonas panacis DCY99 elicits systemic resistance in rice to Xanthomonas oryzae.</title>
        <authorList>
            <person name="Kim Y.J."/>
            <person name="Yang D.C."/>
            <person name="Sing P."/>
        </authorList>
    </citation>
    <scope>NUCLEOTIDE SEQUENCE [LARGE SCALE GENOMIC DNA]</scope>
    <source>
        <strain evidence="2 3">DCY99</strain>
    </source>
</reference>
<dbReference type="AlphaFoldDB" id="A0A1B3ZCQ1"/>
<evidence type="ECO:0000259" key="1">
    <source>
        <dbReference type="PROSITE" id="PS50146"/>
    </source>
</evidence>
<protein>
    <recommendedName>
        <fullName evidence="1">DAGKc domain-containing protein</fullName>
    </recommendedName>
</protein>
<organism evidence="2 3">
    <name type="scientific">Sphingomonas panacis</name>
    <dbReference type="NCBI Taxonomy" id="1560345"/>
    <lineage>
        <taxon>Bacteria</taxon>
        <taxon>Pseudomonadati</taxon>
        <taxon>Pseudomonadota</taxon>
        <taxon>Alphaproteobacteria</taxon>
        <taxon>Sphingomonadales</taxon>
        <taxon>Sphingomonadaceae</taxon>
        <taxon>Sphingomonas</taxon>
    </lineage>
</organism>
<dbReference type="Pfam" id="PF00781">
    <property type="entry name" value="DAGK_cat"/>
    <property type="match status" value="1"/>
</dbReference>
<evidence type="ECO:0000313" key="2">
    <source>
        <dbReference type="EMBL" id="AOH85202.1"/>
    </source>
</evidence>
<proteinExistence type="predicted"/>
<dbReference type="GO" id="GO:0016301">
    <property type="term" value="F:kinase activity"/>
    <property type="evidence" value="ECO:0007669"/>
    <property type="project" value="InterPro"/>
</dbReference>
<dbReference type="Proteomes" id="UP000094256">
    <property type="component" value="Chromosome"/>
</dbReference>
<feature type="domain" description="DAGKc" evidence="1">
    <location>
        <begin position="53"/>
        <end position="150"/>
    </location>
</feature>
<dbReference type="InterPro" id="IPR016064">
    <property type="entry name" value="NAD/diacylglycerol_kinase_sf"/>
</dbReference>
<dbReference type="PROSITE" id="PS50146">
    <property type="entry name" value="DAGK"/>
    <property type="match status" value="1"/>
</dbReference>
<name>A0A1B3ZCQ1_9SPHN</name>
<accession>A0A1B3ZCQ1</accession>
<evidence type="ECO:0000313" key="3">
    <source>
        <dbReference type="Proteomes" id="UP000094256"/>
    </source>
</evidence>
<dbReference type="EMBL" id="CP014168">
    <property type="protein sequence ID" value="AOH85202.1"/>
    <property type="molecule type" value="Genomic_DNA"/>
</dbReference>
<dbReference type="Gene3D" id="3.40.50.10330">
    <property type="entry name" value="Probable inorganic polyphosphate/atp-NAD kinase, domain 1"/>
    <property type="match status" value="1"/>
</dbReference>
<dbReference type="SUPFAM" id="SSF111331">
    <property type="entry name" value="NAD kinase/diacylglycerol kinase-like"/>
    <property type="match status" value="1"/>
</dbReference>
<dbReference type="InterPro" id="IPR001206">
    <property type="entry name" value="Diacylglycerol_kinase_cat_dom"/>
</dbReference>
<gene>
    <name evidence="2" type="ORF">AWL63_15790</name>
</gene>
<dbReference type="InterPro" id="IPR017438">
    <property type="entry name" value="ATP-NAD_kinase_N"/>
</dbReference>
<sequence>MAPVESQPESYGVLTRAPATKVGIIFNRHAHRNIGQAQSLPDTTDAVDWTFPHTEQDLREALARFADREIDVLVVDGGDGTIRDVLSIAPAYFRDRLPKLAIIPSGKTNALALDLGIPINWSLHNALGAIAAGRTKQRSPIEVRHAAAATPHLRGFLFGAGAFVEATAIAQGVHGLGGFRGVAVGLSLAAAIAQTVFGKSDNRWRRGLNVGVALDGGIQIERKFYIILGSTLKRLPLGLRPFGRERAGLKLLGVDAPPRHILATLPALLAGSEARWLERFGYHRCTTDGIRLTFDSDFVLDGETYPGGDVILTRGESLDFVVP</sequence>
<keyword evidence="3" id="KW-1185">Reference proteome</keyword>
<dbReference type="STRING" id="1560345.AWL63_15790"/>